<sequence>MGFTAMSESKTNWTRIVAMVFAIALAIGAIQIAHASTLPSPVPPPITVPPVPVHISWNLSYAQPPYSYVQGLKSSNPMLYEEYELLYNTTPVWYGLANQQLTIYIFNATYVNGTASYPKLFYSATSMSNSTGGVTWNFNITYPGTKNGLFVDSTYAKWTVAVTMTYDGYQWVLFNFTTANASLGSLIANLTSPTGTLSPYKYPVWQTVRGLNPTTMTPQNYAAVVMTEFNVMYIWVGQDLSTSFKASPLASTQLFNQLSLAFSESYNGQTIISQVLGVNNTAESLTGNGALIFKSSPWAVFGPIWYLPALIYQNGQLIGWHEAGEANPVSFHIGINYTYFNPGTGSQVTVTLYDVTHYPWGGYTSAYGGSLLQGGIMAAYDFYNDTLVGVSSMNGYNYGLGAAVPEFVLGIGLISFNAGAVADIKGNLIAGSAFGLSAYPVSQDSLLFEVMANRTILYGPLPINFLLTPNVVSIPAVEYTGVVYETPTGNSIPTVTPLSVSALNLVLEYQTNVGTWDVADLNIAPLVQYMIQHDTTYEEIPVIYTSLLPVEFYVTLYTPTYSVFSQSPLPAEKAQAVSATLYYGTSTASLSLLATGGVTISGFSDVAIFPSLQMVYNHDGVLSQSPAVLVPLPTLMGDITVTSSGVTGQYQPTIKTAFYRLQLNYVGMQVGVGTFNATYVASTTGITTTVFGSPTTSSGQYVVPEFTAFYPPSLYPSTVNDTLYGAAAEKAVTLSNGLTLLSEQAYTAVHVYFVKVEFLNLCNEPITSGVVEVSTPFGSFNETVAFSYPYTLLQFPVQVNVWNVPVQVVKPTANFTLVYFGYIMPSVSPVTREPTGTITLNATSVNNIYFPLIDITVNVVSTTGYSLPGFVVEAISGVNGQEMVQGITNGTEEFKSNGLITGFSTAEPYGMAIVTSVPINAPYIKPFSYFTLEVRTLYPSVDSAYTYTPEQDALNQSFAAYAAWLNLNQTTTAYTYGTRGVLDQNLIIYDNTTYTVPMTATCYEVFKVQVPVETLNVYVTDVEGNVLANQPIYPAMPGVAIWSNTTLVINDKFSPYALASIWYNETANEVYNQTDFNLIAIAGGLAQFRNLSQTYLYHERAAVAAHNYNWVLGNASFVDTAVLLANASNAGPYAIFTLPSYIISGQGTAFRARLFMPGQEFQAKVFYLGYEVFSSVFPVPPSNEVALAFSNGTIKYVPSYTVYVGGKATPVAPGSVVIVTSTYPIQFTVTSKSLHYTVPNTVVSLTFYDSLFRGYVNTSNTGFANWGGDYLNGVVYPFTSYSSAYTTGNLFVTQGSKWIEIRKVSNNALVADYSKEAYNNSASLVYYSLPNLLGVSLSGTTETELPMSNLYHNAMGYFFNVTVGTPVFAIGYSNYAEPFVALDQVPSVTGTTKFAELTNELTTPPASMMVTNAAGNETTFVFTNFGGIPPLSLRSMETYIMVAPGSTVTGALATIIVTVTNATASYNFTLGTVDVTPQFQAAVGRWDPLIVPLTSVSLPNLVAQLVKTPNSTLNLAKQILAGTAKVTAIYVNVTMEGSGTWTNETNAVLSTGIGGYSALTSANLYSNTTNTNGVWWWKVVPDATWAPYFGTPFTVYIPVGSSGVATFDVPTYAPNTAGYTPIMPTNITGRLNTLVSLASQLSEAPYTSVGNAAFFAKIARAYVLGTQNTPNLAPAGMLDVYTAGYAPSGVTDVQPMPYVNATTFVVMNAYNVSGGWNSVMGSLGPVTSNLIVPGVGFGTGAGSWPIYAIYGQVDGTPLYAADSASNAIELPTIALEGISIFNNMSKPAPQPYAIQSLSLTLSGYTFIVNGTPVNTYTYSSPMALPFGAITTVPAKYIYGSSVLANVTMKTGYVPKLAFYEPQLNVSLTAVYSYQYNVTYTKGTASFSYVLPNGTMISLGSLQGYVQPITVTTTIEVPDLFSEIYAGTHLGSGNGYITSGPAVLRLKNDTGYVAPNDVFPTTDGDEFAKLWVNGTAVPTVYYSPLSQVQDWNSRPLANQTLAAYFGNQLIALTVSGNNGYLMQPLPVSISVSLTAGYVNSMHMISTVSSSKSEGIPASSFTATYTSTTYDNATIGVSSNTVAQSLGSPTPRIVVYWYDSYPLYLMNSAKYPFIDVYDTGVQNDVYQLGDAFQVTAVRTYVYPVTITVDTVGGQPVSNATVIVTDTATRGLEFMASGVTGDDGSSTIYDIRVSHLLTQQVYSQVPATNFNVTAYAYVPGVGYVPVGVSSFSIQRGATVPSSGFNVVMKAVLTPVTIGVSTGLPITASTSLGTIPTGASLSVAVSEPVYSITGVGGLAKVKQVGTTTVYSGTFTVPSSGQIQTPLLPISTSGASVSVTENSWMGIPINYAVNYYLGSGNYSAPIQFTVPAAEISLQYPSSLVPSQATYNLTYNGMNIATLGATGAVVVPALPSGTLSYTLSGSVDGVPISPLTVSVSNGEIVPESVPVGKLAVGFAVAPASSESYTVNLIYNGMTVASGNAAAVSLVVPTGTYTLSGTLAGVPLAPVTVTVSSGAIAPATFSTGALSVGFTGGLTPQSYTLSLSYSGKTIASGNAAAVSLTLPTGSYTLSGSISNVPYSTTVTVGNGSVSTLSIPVAELKVSAQSQNGVAFTNAAINVSYNGVVVASGTGSVDVVLPSGSGYTYTVTVSAYGATSSKTITLTPGTSYPLTVTLPVSGYMIGNTFVPMSTVILLIVLVVIVVIIVVIALIEYGNWRRKRMAGGLFGPGSK</sequence>
<dbReference type="Proteomes" id="UP000610960">
    <property type="component" value="Unassembled WGS sequence"/>
</dbReference>
<protein>
    <submittedName>
        <fullName evidence="2">Uncharacterized protein</fullName>
    </submittedName>
</protein>
<organism evidence="2 3">
    <name type="scientific">Thermocladium modestius</name>
    <dbReference type="NCBI Taxonomy" id="62609"/>
    <lineage>
        <taxon>Archaea</taxon>
        <taxon>Thermoproteota</taxon>
        <taxon>Thermoprotei</taxon>
        <taxon>Thermoproteales</taxon>
        <taxon>Thermoproteaceae</taxon>
        <taxon>Thermocladium</taxon>
    </lineage>
</organism>
<keyword evidence="1" id="KW-0472">Membrane</keyword>
<comment type="caution">
    <text evidence="2">The sequence shown here is derived from an EMBL/GenBank/DDBJ whole genome shotgun (WGS) entry which is preliminary data.</text>
</comment>
<evidence type="ECO:0000313" key="3">
    <source>
        <dbReference type="Proteomes" id="UP000610960"/>
    </source>
</evidence>
<reference evidence="2" key="1">
    <citation type="journal article" date="2014" name="Int. J. Syst. Evol. Microbiol.">
        <title>Complete genome sequence of Corynebacterium casei LMG S-19264T (=DSM 44701T), isolated from a smear-ripened cheese.</title>
        <authorList>
            <consortium name="US DOE Joint Genome Institute (JGI-PGF)"/>
            <person name="Walter F."/>
            <person name="Albersmeier A."/>
            <person name="Kalinowski J."/>
            <person name="Ruckert C."/>
        </authorList>
    </citation>
    <scope>NUCLEOTIDE SEQUENCE</scope>
    <source>
        <strain evidence="2">JCM 10088</strain>
    </source>
</reference>
<evidence type="ECO:0000313" key="2">
    <source>
        <dbReference type="EMBL" id="GGP20222.1"/>
    </source>
</evidence>
<keyword evidence="3" id="KW-1185">Reference proteome</keyword>
<dbReference type="OrthoDB" id="30872at2157"/>
<reference evidence="2" key="2">
    <citation type="submission" date="2020-09" db="EMBL/GenBank/DDBJ databases">
        <authorList>
            <person name="Sun Q."/>
            <person name="Ohkuma M."/>
        </authorList>
    </citation>
    <scope>NUCLEOTIDE SEQUENCE</scope>
    <source>
        <strain evidence="2">JCM 10088</strain>
    </source>
</reference>
<keyword evidence="1" id="KW-0812">Transmembrane</keyword>
<feature type="transmembrane region" description="Helical" evidence="1">
    <location>
        <begin position="2681"/>
        <end position="2706"/>
    </location>
</feature>
<keyword evidence="1" id="KW-1133">Transmembrane helix</keyword>
<proteinExistence type="predicted"/>
<name>A0A830GSK0_9CREN</name>
<dbReference type="EMBL" id="BMNL01000002">
    <property type="protein sequence ID" value="GGP20222.1"/>
    <property type="molecule type" value="Genomic_DNA"/>
</dbReference>
<evidence type="ECO:0000256" key="1">
    <source>
        <dbReference type="SAM" id="Phobius"/>
    </source>
</evidence>
<gene>
    <name evidence="2" type="ORF">GCM10007981_07420</name>
</gene>
<accession>A0A830GSK0</accession>